<reference evidence="2 3" key="1">
    <citation type="submission" date="2020-07" db="EMBL/GenBank/DDBJ databases">
        <title>Genomic Encyclopedia of Type Strains, Phase IV (KMG-IV): sequencing the most valuable type-strain genomes for metagenomic binning, comparative biology and taxonomic classification.</title>
        <authorList>
            <person name="Goeker M."/>
        </authorList>
    </citation>
    <scope>NUCLEOTIDE SEQUENCE [LARGE SCALE GENOMIC DNA]</scope>
    <source>
        <strain evidence="2 3">DSM 45533</strain>
    </source>
</reference>
<keyword evidence="3" id="KW-1185">Reference proteome</keyword>
<gene>
    <name evidence="2" type="ORF">HNR30_009136</name>
</gene>
<protein>
    <submittedName>
        <fullName evidence="2">Uncharacterized protein</fullName>
    </submittedName>
</protein>
<dbReference type="RefSeq" id="WP_281390013.1">
    <property type="nucleotide sequence ID" value="NZ_BAABAM010000015.1"/>
</dbReference>
<dbReference type="AlphaFoldDB" id="A0A7W0HW16"/>
<name>A0A7W0HW16_9ACTN</name>
<dbReference type="Proteomes" id="UP000530928">
    <property type="component" value="Unassembled WGS sequence"/>
</dbReference>
<keyword evidence="1" id="KW-0472">Membrane</keyword>
<organism evidence="2 3">
    <name type="scientific">Nonomuraea soli</name>
    <dbReference type="NCBI Taxonomy" id="1032476"/>
    <lineage>
        <taxon>Bacteria</taxon>
        <taxon>Bacillati</taxon>
        <taxon>Actinomycetota</taxon>
        <taxon>Actinomycetes</taxon>
        <taxon>Streptosporangiales</taxon>
        <taxon>Streptosporangiaceae</taxon>
        <taxon>Nonomuraea</taxon>
    </lineage>
</organism>
<keyword evidence="1" id="KW-0812">Transmembrane</keyword>
<keyword evidence="1" id="KW-1133">Transmembrane helix</keyword>
<evidence type="ECO:0000313" key="2">
    <source>
        <dbReference type="EMBL" id="MBA2897730.1"/>
    </source>
</evidence>
<accession>A0A7W0HW16</accession>
<feature type="transmembrane region" description="Helical" evidence="1">
    <location>
        <begin position="15"/>
        <end position="36"/>
    </location>
</feature>
<comment type="caution">
    <text evidence="2">The sequence shown here is derived from an EMBL/GenBank/DDBJ whole genome shotgun (WGS) entry which is preliminary data.</text>
</comment>
<dbReference type="EMBL" id="JACDUR010000013">
    <property type="protein sequence ID" value="MBA2897730.1"/>
    <property type="molecule type" value="Genomic_DNA"/>
</dbReference>
<evidence type="ECO:0000313" key="3">
    <source>
        <dbReference type="Proteomes" id="UP000530928"/>
    </source>
</evidence>
<evidence type="ECO:0000256" key="1">
    <source>
        <dbReference type="SAM" id="Phobius"/>
    </source>
</evidence>
<sequence>MTPTPEPNRSERLQLIAAAVRGVLAGAVHAVLSWVFNHYIH</sequence>
<proteinExistence type="predicted"/>